<evidence type="ECO:0000313" key="4">
    <source>
        <dbReference type="Proteomes" id="UP000306229"/>
    </source>
</evidence>
<keyword evidence="1 2" id="KW-0732">Signal</keyword>
<dbReference type="SUPFAM" id="SSF89392">
    <property type="entry name" value="Prokaryotic lipoproteins and lipoprotein localization factors"/>
    <property type="match status" value="1"/>
</dbReference>
<dbReference type="OrthoDB" id="1491557at2"/>
<dbReference type="EMBL" id="CP040749">
    <property type="protein sequence ID" value="QCX38026.1"/>
    <property type="molecule type" value="Genomic_DNA"/>
</dbReference>
<dbReference type="Proteomes" id="UP000306229">
    <property type="component" value="Chromosome"/>
</dbReference>
<keyword evidence="4" id="KW-1185">Reference proteome</keyword>
<feature type="signal peptide" evidence="2">
    <location>
        <begin position="1"/>
        <end position="19"/>
    </location>
</feature>
<dbReference type="CDD" id="cd16325">
    <property type="entry name" value="LolA"/>
    <property type="match status" value="1"/>
</dbReference>
<evidence type="ECO:0000313" key="3">
    <source>
        <dbReference type="EMBL" id="QCX38026.1"/>
    </source>
</evidence>
<proteinExistence type="predicted"/>
<sequence>MRKIITTVILILSISFAYAQDDAKAKKLLDDVSNKISKYENIYVQFKYNLDNTKEKVHQETRGDVTMKGDLYNVNFLGTNQFFDGKKTYTIITEDEEVNISDAEDNEEGTITPSKFFTFYKKGFNYKWDVIEDISGRKIQYIKLIPIDSNSDIKHILLGVDINTNHIYKLIETGNNGTVTTLTVSEFKTDQAISKTLFTFDKSKYENYIINDL</sequence>
<dbReference type="InterPro" id="IPR029046">
    <property type="entry name" value="LolA/LolB/LppX"/>
</dbReference>
<protein>
    <submittedName>
        <fullName evidence="3">Outer membrane lipoprotein carrier protein LolA</fullName>
    </submittedName>
</protein>
<accession>A0A5B7TSC4</accession>
<keyword evidence="3" id="KW-0449">Lipoprotein</keyword>
<evidence type="ECO:0000256" key="2">
    <source>
        <dbReference type="SAM" id="SignalP"/>
    </source>
</evidence>
<dbReference type="InterPro" id="IPR004564">
    <property type="entry name" value="OM_lipoprot_carrier_LolA-like"/>
</dbReference>
<evidence type="ECO:0000256" key="1">
    <source>
        <dbReference type="ARBA" id="ARBA00022729"/>
    </source>
</evidence>
<dbReference type="RefSeq" id="WP_138948937.1">
    <property type="nucleotide sequence ID" value="NZ_CP040749.1"/>
</dbReference>
<gene>
    <name evidence="3" type="ORF">FF125_06130</name>
</gene>
<dbReference type="AlphaFoldDB" id="A0A5B7TSC4"/>
<dbReference type="Gene3D" id="2.50.20.10">
    <property type="entry name" value="Lipoprotein localisation LolA/LolB/LppX"/>
    <property type="match status" value="1"/>
</dbReference>
<feature type="chain" id="PRO_5022762969" evidence="2">
    <location>
        <begin position="20"/>
        <end position="213"/>
    </location>
</feature>
<organism evidence="3 4">
    <name type="scientific">Aureibaculum algae</name>
    <dbReference type="NCBI Taxonomy" id="2584122"/>
    <lineage>
        <taxon>Bacteria</taxon>
        <taxon>Pseudomonadati</taxon>
        <taxon>Bacteroidota</taxon>
        <taxon>Flavobacteriia</taxon>
        <taxon>Flavobacteriales</taxon>
        <taxon>Flavobacteriaceae</taxon>
        <taxon>Aureibaculum</taxon>
    </lineage>
</organism>
<dbReference type="KEGG" id="fbe:FF125_06130"/>
<reference evidence="3 4" key="1">
    <citation type="submission" date="2019-05" db="EMBL/GenBank/DDBJ databases">
        <title>Algicella ahnfeltiae gen. nov., sp. nov., a novel marine bacterium of the family Flavobacteriaceae isolated from a red alga.</title>
        <authorList>
            <person name="Nedashkovskaya O.I."/>
            <person name="Kukhlevskiy A.D."/>
            <person name="Kim S.-G."/>
            <person name="Zhukova N.V."/>
            <person name="Mikhailov V.V."/>
        </authorList>
    </citation>
    <scope>NUCLEOTIDE SEQUENCE [LARGE SCALE GENOMIC DNA]</scope>
    <source>
        <strain evidence="3 4">10Alg115</strain>
    </source>
</reference>
<name>A0A5B7TSC4_9FLAO</name>